<accession>A0A7S1XCR8</accession>
<dbReference type="EMBL" id="HBGH01003676">
    <property type="protein sequence ID" value="CAD9229386.1"/>
    <property type="molecule type" value="Transcribed_RNA"/>
</dbReference>
<feature type="region of interest" description="Disordered" evidence="1">
    <location>
        <begin position="32"/>
        <end position="52"/>
    </location>
</feature>
<organism evidence="2">
    <name type="scientific">Compsopogon caeruleus</name>
    <dbReference type="NCBI Taxonomy" id="31354"/>
    <lineage>
        <taxon>Eukaryota</taxon>
        <taxon>Rhodophyta</taxon>
        <taxon>Compsopogonophyceae</taxon>
        <taxon>Compsopogonales</taxon>
        <taxon>Compsopogonaceae</taxon>
        <taxon>Compsopogon</taxon>
    </lineage>
</organism>
<protein>
    <submittedName>
        <fullName evidence="2">Uncharacterized protein</fullName>
    </submittedName>
</protein>
<dbReference type="AlphaFoldDB" id="A0A7S1XCR8"/>
<proteinExistence type="predicted"/>
<evidence type="ECO:0000313" key="2">
    <source>
        <dbReference type="EMBL" id="CAD9229386.1"/>
    </source>
</evidence>
<gene>
    <name evidence="2" type="ORF">CCAE0312_LOCUS2005</name>
</gene>
<name>A0A7S1XCR8_9RHOD</name>
<reference evidence="2" key="1">
    <citation type="submission" date="2021-01" db="EMBL/GenBank/DDBJ databases">
        <authorList>
            <person name="Corre E."/>
            <person name="Pelletier E."/>
            <person name="Niang G."/>
            <person name="Scheremetjew M."/>
            <person name="Finn R."/>
            <person name="Kale V."/>
            <person name="Holt S."/>
            <person name="Cochrane G."/>
            <person name="Meng A."/>
            <person name="Brown T."/>
            <person name="Cohen L."/>
        </authorList>
    </citation>
    <scope>NUCLEOTIDE SEQUENCE</scope>
    <source>
        <strain evidence="2">SAG 36.94</strain>
    </source>
</reference>
<sequence>MVLREGRIRRGWTGIDAAEGKVKLLNDCVGSEEEDGSWSGGSAESSPKVGGLRQSLTLTPGHKLRSSLREIIPVAGAAGGVGRESVPRLFAMPQLAISRELSDLAAMMAAFEKVAERPFRDAELELMDWFMGFQTFAAKMLDVEEVFLIPAARRMIGRKPLDTSEEYIADRLSSSSQILHTLRSRLTVLGQMYDDLFVFPIAKIFSVMNDSTKELDHLLQVYYRESRMTFSPLWTKMSFPEIHALERIMINDITRGPSGYLNLAILTSWMPKAALQEWRRKTLDSSKRPVLKRGELEIQKHRAPIVQRILSF</sequence>
<evidence type="ECO:0000256" key="1">
    <source>
        <dbReference type="SAM" id="MobiDB-lite"/>
    </source>
</evidence>